<evidence type="ECO:0000256" key="1">
    <source>
        <dbReference type="ARBA" id="ARBA00010688"/>
    </source>
</evidence>
<dbReference type="PROSITE" id="PS00584">
    <property type="entry name" value="PFKB_KINASES_2"/>
    <property type="match status" value="1"/>
</dbReference>
<feature type="domain" description="Carbohydrate kinase PfkB" evidence="4">
    <location>
        <begin position="3"/>
        <end position="111"/>
    </location>
</feature>
<name>A0ABW4NKM0_9LACT</name>
<dbReference type="Pfam" id="PF00294">
    <property type="entry name" value="PfkB"/>
    <property type="match status" value="2"/>
</dbReference>
<sequence>MKKDVVLIGEAMGLFSAYESGKLDDAYYFSKKVAGAEVNVGIGLSRLGIDAELITRLGDDYFGRYILKFLELEGIGTEFISLDEDSNTGFMLKSKMDEGDPETAYYRKGSAFSKLFIEDVIGLVDFKNVNDTVGAGDGFAVGIISGYLDGLTLEQSTVRANAIGAIQVQNLGDNERLPDRETLLDFIEQGNSLIQD</sequence>
<dbReference type="RefSeq" id="WP_058919368.1">
    <property type="nucleotide sequence ID" value="NZ_JBHSQC010000015.1"/>
</dbReference>
<gene>
    <name evidence="5" type="ORF">ACFSBK_03755</name>
</gene>
<dbReference type="PANTHER" id="PTHR43320:SF2">
    <property type="entry name" value="2-DEHYDRO-3-DEOXYGLUCONOKINASE_2-DEHYDRO-3-DEOXYGALACTONOKINASE"/>
    <property type="match status" value="1"/>
</dbReference>
<proteinExistence type="inferred from homology"/>
<dbReference type="SUPFAM" id="SSF53613">
    <property type="entry name" value="Ribokinase-like"/>
    <property type="match status" value="2"/>
</dbReference>
<evidence type="ECO:0000259" key="4">
    <source>
        <dbReference type="Pfam" id="PF00294"/>
    </source>
</evidence>
<evidence type="ECO:0000256" key="3">
    <source>
        <dbReference type="ARBA" id="ARBA00022777"/>
    </source>
</evidence>
<evidence type="ECO:0000313" key="6">
    <source>
        <dbReference type="Proteomes" id="UP001597285"/>
    </source>
</evidence>
<dbReference type="InterPro" id="IPR002173">
    <property type="entry name" value="Carboh/pur_kinase_PfkB_CS"/>
</dbReference>
<dbReference type="Gene3D" id="3.40.1190.20">
    <property type="match status" value="2"/>
</dbReference>
<organism evidence="5 6">
    <name type="scientific">Carnobacterium antarcticum</name>
    <dbReference type="NCBI Taxonomy" id="2126436"/>
    <lineage>
        <taxon>Bacteria</taxon>
        <taxon>Bacillati</taxon>
        <taxon>Bacillota</taxon>
        <taxon>Bacilli</taxon>
        <taxon>Lactobacillales</taxon>
        <taxon>Carnobacteriaceae</taxon>
        <taxon>Carnobacterium</taxon>
    </lineage>
</organism>
<dbReference type="PANTHER" id="PTHR43320">
    <property type="entry name" value="SUGAR KINASE"/>
    <property type="match status" value="1"/>
</dbReference>
<dbReference type="InterPro" id="IPR052700">
    <property type="entry name" value="Carb_kinase_PfkB-like"/>
</dbReference>
<feature type="domain" description="Carbohydrate kinase PfkB" evidence="4">
    <location>
        <begin position="127"/>
        <end position="179"/>
    </location>
</feature>
<evidence type="ECO:0000256" key="2">
    <source>
        <dbReference type="ARBA" id="ARBA00022679"/>
    </source>
</evidence>
<accession>A0ABW4NKM0</accession>
<dbReference type="GO" id="GO:0016301">
    <property type="term" value="F:kinase activity"/>
    <property type="evidence" value="ECO:0007669"/>
    <property type="project" value="UniProtKB-KW"/>
</dbReference>
<keyword evidence="3 5" id="KW-0418">Kinase</keyword>
<dbReference type="Proteomes" id="UP001597285">
    <property type="component" value="Unassembled WGS sequence"/>
</dbReference>
<comment type="caution">
    <text evidence="5">The sequence shown here is derived from an EMBL/GenBank/DDBJ whole genome shotgun (WGS) entry which is preliminary data.</text>
</comment>
<comment type="similarity">
    <text evidence="1">Belongs to the carbohydrate kinase PfkB family.</text>
</comment>
<dbReference type="EMBL" id="JBHUFF010000008">
    <property type="protein sequence ID" value="MFD1798978.1"/>
    <property type="molecule type" value="Genomic_DNA"/>
</dbReference>
<keyword evidence="2" id="KW-0808">Transferase</keyword>
<protein>
    <submittedName>
        <fullName evidence="5">PfkB family carbohydrate kinase</fullName>
    </submittedName>
</protein>
<reference evidence="6" key="1">
    <citation type="journal article" date="2019" name="Int. J. Syst. Evol. Microbiol.">
        <title>The Global Catalogue of Microorganisms (GCM) 10K type strain sequencing project: providing services to taxonomists for standard genome sequencing and annotation.</title>
        <authorList>
            <consortium name="The Broad Institute Genomics Platform"/>
            <consortium name="The Broad Institute Genome Sequencing Center for Infectious Disease"/>
            <person name="Wu L."/>
            <person name="Ma J."/>
        </authorList>
    </citation>
    <scope>NUCLEOTIDE SEQUENCE [LARGE SCALE GENOMIC DNA]</scope>
    <source>
        <strain evidence="6">KCTC 42143</strain>
    </source>
</reference>
<keyword evidence="6" id="KW-1185">Reference proteome</keyword>
<dbReference type="InterPro" id="IPR029056">
    <property type="entry name" value="Ribokinase-like"/>
</dbReference>
<evidence type="ECO:0000313" key="5">
    <source>
        <dbReference type="EMBL" id="MFD1798978.1"/>
    </source>
</evidence>
<dbReference type="InterPro" id="IPR011611">
    <property type="entry name" value="PfkB_dom"/>
</dbReference>